<keyword evidence="1" id="KW-0812">Transmembrane</keyword>
<dbReference type="EMBL" id="CP009223">
    <property type="protein sequence ID" value="AIM63505.1"/>
    <property type="molecule type" value="Genomic_DNA"/>
</dbReference>
<reference evidence="2 3" key="1">
    <citation type="journal article" date="2014" name="Genome Announc.">
        <title>Complete Genome Sequences of Fish Pathogenic Weissella ceti Strains WS74 and WS105.</title>
        <authorList>
            <person name="Figueiredo H.C."/>
            <person name="Leal C.A."/>
            <person name="Dorella F.A."/>
            <person name="Carvalho A.F."/>
            <person name="Soares S.C."/>
            <person name="Pereira F.L."/>
            <person name="Azevedo V.A."/>
        </authorList>
    </citation>
    <scope>NUCLEOTIDE SEQUENCE [LARGE SCALE GENOMIC DNA]</scope>
    <source>
        <strain evidence="2 3">WS74</strain>
    </source>
</reference>
<dbReference type="Proteomes" id="UP000029079">
    <property type="component" value="Chromosome"/>
</dbReference>
<keyword evidence="1" id="KW-1133">Transmembrane helix</keyword>
<dbReference type="AlphaFoldDB" id="A0A088GMG9"/>
<dbReference type="KEGG" id="wce:WS08_1185a"/>
<reference evidence="3" key="2">
    <citation type="submission" date="2014-08" db="EMBL/GenBank/DDBJ databases">
        <title>Complete genome of Weissella ceti strain WS74 isolated from diseased rainbow trout in Brazil.</title>
        <authorList>
            <person name="Figueiredo H.C.P."/>
            <person name="Leal C.A.G."/>
            <person name="Pereira F.L."/>
            <person name="Soares S.C."/>
            <person name="Dorella F.A."/>
            <person name="Carvalho A.F."/>
            <person name="Azevedo V.A.C."/>
        </authorList>
    </citation>
    <scope>NUCLEOTIDE SEQUENCE [LARGE SCALE GENOMIC DNA]</scope>
    <source>
        <strain evidence="3">WS74</strain>
    </source>
</reference>
<keyword evidence="1" id="KW-0472">Membrane</keyword>
<dbReference type="KEGG" id="wci:WS105_1250"/>
<accession>A0A088GMG9</accession>
<dbReference type="RefSeq" id="WP_009765132.1">
    <property type="nucleotide sequence ID" value="NZ_CP009223.1"/>
</dbReference>
<evidence type="ECO:0000313" key="3">
    <source>
        <dbReference type="Proteomes" id="UP000029079"/>
    </source>
</evidence>
<sequence>MWFQIIIKTFVSTIVLTRVIQHVFPQMTLHCYEEKILFSLIIFVLGWFFYLLNGKKQNLSKTEELPNRNHD</sequence>
<protein>
    <submittedName>
        <fullName evidence="2">Uncharacterized protein</fullName>
    </submittedName>
</protein>
<dbReference type="KEGG" id="wct:WS74_1256"/>
<gene>
    <name evidence="2" type="ORF">WS74_1256</name>
</gene>
<keyword evidence="3" id="KW-1185">Reference proteome</keyword>
<proteinExistence type="predicted"/>
<organism evidence="2 3">
    <name type="scientific">Weissella ceti</name>
    <dbReference type="NCBI Taxonomy" id="759620"/>
    <lineage>
        <taxon>Bacteria</taxon>
        <taxon>Bacillati</taxon>
        <taxon>Bacillota</taxon>
        <taxon>Bacilli</taxon>
        <taxon>Lactobacillales</taxon>
        <taxon>Lactobacillaceae</taxon>
        <taxon>Weissella</taxon>
    </lineage>
</organism>
<feature type="transmembrane region" description="Helical" evidence="1">
    <location>
        <begin position="36"/>
        <end position="52"/>
    </location>
</feature>
<name>A0A088GMG9_9LACO</name>
<evidence type="ECO:0000313" key="2">
    <source>
        <dbReference type="EMBL" id="AIM63505.1"/>
    </source>
</evidence>
<evidence type="ECO:0000256" key="1">
    <source>
        <dbReference type="SAM" id="Phobius"/>
    </source>
</evidence>